<keyword evidence="2" id="KW-1185">Reference proteome</keyword>
<reference evidence="1" key="2">
    <citation type="submission" date="2020-11" db="EMBL/GenBank/DDBJ databases">
        <authorList>
            <consortium name="DOE Joint Genome Institute"/>
            <person name="Kuo A."/>
            <person name="Miyauchi S."/>
            <person name="Kiss E."/>
            <person name="Drula E."/>
            <person name="Kohler A."/>
            <person name="Sanchez-Garcia M."/>
            <person name="Andreopoulos B."/>
            <person name="Barry K.W."/>
            <person name="Bonito G."/>
            <person name="Buee M."/>
            <person name="Carver A."/>
            <person name="Chen C."/>
            <person name="Cichocki N."/>
            <person name="Clum A."/>
            <person name="Culley D."/>
            <person name="Crous P.W."/>
            <person name="Fauchery L."/>
            <person name="Girlanda M."/>
            <person name="Hayes R."/>
            <person name="Keri Z."/>
            <person name="Labutti K."/>
            <person name="Lipzen A."/>
            <person name="Lombard V."/>
            <person name="Magnuson J."/>
            <person name="Maillard F."/>
            <person name="Morin E."/>
            <person name="Murat C."/>
            <person name="Nolan M."/>
            <person name="Ohm R."/>
            <person name="Pangilinan J."/>
            <person name="Pereira M."/>
            <person name="Perotto S."/>
            <person name="Peter M."/>
            <person name="Riley R."/>
            <person name="Sitrit Y."/>
            <person name="Stielow B."/>
            <person name="Szollosi G."/>
            <person name="Zifcakova L."/>
            <person name="Stursova M."/>
            <person name="Spatafora J.W."/>
            <person name="Tedersoo L."/>
            <person name="Vaario L.-M."/>
            <person name="Yamada A."/>
            <person name="Yan M."/>
            <person name="Wang P."/>
            <person name="Xu J."/>
            <person name="Bruns T."/>
            <person name="Baldrian P."/>
            <person name="Vilgalys R."/>
            <person name="Henrissat B."/>
            <person name="Grigoriev I.V."/>
            <person name="Hibbett D."/>
            <person name="Nagy L.G."/>
            <person name="Martin F.M."/>
        </authorList>
    </citation>
    <scope>NUCLEOTIDE SEQUENCE</scope>
    <source>
        <strain evidence="1">UH-Tt-Lm1</strain>
    </source>
</reference>
<gene>
    <name evidence="1" type="ORF">BJ322DRAFT_1034851</name>
</gene>
<dbReference type="EMBL" id="WIUZ02000001">
    <property type="protein sequence ID" value="KAF9793468.1"/>
    <property type="molecule type" value="Genomic_DNA"/>
</dbReference>
<reference evidence="1" key="1">
    <citation type="journal article" date="2020" name="Nat. Commun.">
        <title>Large-scale genome sequencing of mycorrhizal fungi provides insights into the early evolution of symbiotic traits.</title>
        <authorList>
            <person name="Miyauchi S."/>
            <person name="Kiss E."/>
            <person name="Kuo A."/>
            <person name="Drula E."/>
            <person name="Kohler A."/>
            <person name="Sanchez-Garcia M."/>
            <person name="Morin E."/>
            <person name="Andreopoulos B."/>
            <person name="Barry K.W."/>
            <person name="Bonito G."/>
            <person name="Buee M."/>
            <person name="Carver A."/>
            <person name="Chen C."/>
            <person name="Cichocki N."/>
            <person name="Clum A."/>
            <person name="Culley D."/>
            <person name="Crous P.W."/>
            <person name="Fauchery L."/>
            <person name="Girlanda M."/>
            <person name="Hayes R.D."/>
            <person name="Keri Z."/>
            <person name="LaButti K."/>
            <person name="Lipzen A."/>
            <person name="Lombard V."/>
            <person name="Magnuson J."/>
            <person name="Maillard F."/>
            <person name="Murat C."/>
            <person name="Nolan M."/>
            <person name="Ohm R.A."/>
            <person name="Pangilinan J."/>
            <person name="Pereira M.F."/>
            <person name="Perotto S."/>
            <person name="Peter M."/>
            <person name="Pfister S."/>
            <person name="Riley R."/>
            <person name="Sitrit Y."/>
            <person name="Stielow J.B."/>
            <person name="Szollosi G."/>
            <person name="Zifcakova L."/>
            <person name="Stursova M."/>
            <person name="Spatafora J.W."/>
            <person name="Tedersoo L."/>
            <person name="Vaario L.M."/>
            <person name="Yamada A."/>
            <person name="Yan M."/>
            <person name="Wang P."/>
            <person name="Xu J."/>
            <person name="Bruns T."/>
            <person name="Baldrian P."/>
            <person name="Vilgalys R."/>
            <person name="Dunand C."/>
            <person name="Henrissat B."/>
            <person name="Grigoriev I.V."/>
            <person name="Hibbett D."/>
            <person name="Nagy L.G."/>
            <person name="Martin F.M."/>
        </authorList>
    </citation>
    <scope>NUCLEOTIDE SEQUENCE</scope>
    <source>
        <strain evidence="1">UH-Tt-Lm1</strain>
    </source>
</reference>
<proteinExistence type="predicted"/>
<name>A0A9P6HRM4_9AGAM</name>
<sequence length="205" mass="23376">MYPRLSILRPRHHATLHHRPPAIGSNPCFSLTLESCSMVLPHCLHTRRVNGCPWCAMALSTAKLTRGRTPEIGRVWKVEVWIVRIRRTSDAQKRPVALRSPRTSSIMLRIRFIVTCVLRLFSHCPWWIRSSRMLGPIRCIVAGVCSGEKKYVWRPVIIRISIGIVIKSTSVCQCGVYILQVECIPLSSTQLDPREPQLLRPHASQ</sequence>
<accession>A0A9P6HRM4</accession>
<comment type="caution">
    <text evidence="1">The sequence shown here is derived from an EMBL/GenBank/DDBJ whole genome shotgun (WGS) entry which is preliminary data.</text>
</comment>
<organism evidence="1 2">
    <name type="scientific">Thelephora terrestris</name>
    <dbReference type="NCBI Taxonomy" id="56493"/>
    <lineage>
        <taxon>Eukaryota</taxon>
        <taxon>Fungi</taxon>
        <taxon>Dikarya</taxon>
        <taxon>Basidiomycota</taxon>
        <taxon>Agaricomycotina</taxon>
        <taxon>Agaricomycetes</taxon>
        <taxon>Thelephorales</taxon>
        <taxon>Thelephoraceae</taxon>
        <taxon>Thelephora</taxon>
    </lineage>
</organism>
<evidence type="ECO:0000313" key="1">
    <source>
        <dbReference type="EMBL" id="KAF9793468.1"/>
    </source>
</evidence>
<dbReference type="Proteomes" id="UP000736335">
    <property type="component" value="Unassembled WGS sequence"/>
</dbReference>
<evidence type="ECO:0000313" key="2">
    <source>
        <dbReference type="Proteomes" id="UP000736335"/>
    </source>
</evidence>
<protein>
    <submittedName>
        <fullName evidence="1">Uncharacterized protein</fullName>
    </submittedName>
</protein>
<dbReference type="AlphaFoldDB" id="A0A9P6HRM4"/>